<dbReference type="InterPro" id="IPR001633">
    <property type="entry name" value="EAL_dom"/>
</dbReference>
<feature type="region of interest" description="Disordered" evidence="2">
    <location>
        <begin position="769"/>
        <end position="795"/>
    </location>
</feature>
<dbReference type="PROSITE" id="PS50112">
    <property type="entry name" value="PAS"/>
    <property type="match status" value="1"/>
</dbReference>
<keyword evidence="9" id="KW-1185">Reference proteome</keyword>
<comment type="caution">
    <text evidence="8">The sequence shown here is derived from an EMBL/GenBank/DDBJ whole genome shotgun (WGS) entry which is preliminary data.</text>
</comment>
<feature type="compositionally biased region" description="Low complexity" evidence="2">
    <location>
        <begin position="769"/>
        <end position="778"/>
    </location>
</feature>
<gene>
    <name evidence="8" type="ORF">B1C78_01030</name>
</gene>
<dbReference type="SMART" id="SM00086">
    <property type="entry name" value="PAC"/>
    <property type="match status" value="1"/>
</dbReference>
<dbReference type="Proteomes" id="UP000189462">
    <property type="component" value="Unassembled WGS sequence"/>
</dbReference>
<comment type="cofactor">
    <cofactor evidence="1">
        <name>Mg(2+)</name>
        <dbReference type="ChEBI" id="CHEBI:18420"/>
    </cofactor>
</comment>
<protein>
    <submittedName>
        <fullName evidence="8">PAS domain S-box protein</fullName>
    </submittedName>
</protein>
<evidence type="ECO:0000256" key="1">
    <source>
        <dbReference type="ARBA" id="ARBA00001946"/>
    </source>
</evidence>
<feature type="domain" description="PAS" evidence="4">
    <location>
        <begin position="201"/>
        <end position="271"/>
    </location>
</feature>
<dbReference type="PROSITE" id="PS50113">
    <property type="entry name" value="PAC"/>
    <property type="match status" value="1"/>
</dbReference>
<dbReference type="SMART" id="SM00267">
    <property type="entry name" value="GGDEF"/>
    <property type="match status" value="1"/>
</dbReference>
<reference evidence="8 9" key="1">
    <citation type="submission" date="2017-02" db="EMBL/GenBank/DDBJ databases">
        <title>Genomic diversity within the haloalkaliphilic genus Thioalkalivibrio.</title>
        <authorList>
            <person name="Ahn A.-C."/>
            <person name="Meier-Kolthoff J."/>
            <person name="Overmars L."/>
            <person name="Richter M."/>
            <person name="Woyke T."/>
            <person name="Sorokin D.Y."/>
            <person name="Muyzer G."/>
        </authorList>
    </citation>
    <scope>NUCLEOTIDE SEQUENCE [LARGE SCALE GENOMIC DNA]</scope>
    <source>
        <strain evidence="8 9">ALJD</strain>
    </source>
</reference>
<dbReference type="CDD" id="cd00130">
    <property type="entry name" value="PAS"/>
    <property type="match status" value="1"/>
</dbReference>
<dbReference type="SUPFAM" id="SSF141868">
    <property type="entry name" value="EAL domain-like"/>
    <property type="match status" value="1"/>
</dbReference>
<keyword evidence="3" id="KW-0812">Transmembrane</keyword>
<dbReference type="AlphaFoldDB" id="A0A1V3NUK7"/>
<dbReference type="InterPro" id="IPR052155">
    <property type="entry name" value="Biofilm_reg_signaling"/>
</dbReference>
<dbReference type="InterPro" id="IPR000014">
    <property type="entry name" value="PAS"/>
</dbReference>
<dbReference type="PANTHER" id="PTHR44757:SF2">
    <property type="entry name" value="BIOFILM ARCHITECTURE MAINTENANCE PROTEIN MBAA"/>
    <property type="match status" value="1"/>
</dbReference>
<dbReference type="SUPFAM" id="SSF55073">
    <property type="entry name" value="Nucleotide cyclase"/>
    <property type="match status" value="1"/>
</dbReference>
<dbReference type="Gene3D" id="3.30.70.270">
    <property type="match status" value="1"/>
</dbReference>
<dbReference type="InterPro" id="IPR029787">
    <property type="entry name" value="Nucleotide_cyclase"/>
</dbReference>
<dbReference type="InterPro" id="IPR000160">
    <property type="entry name" value="GGDEF_dom"/>
</dbReference>
<dbReference type="Pfam" id="PF00990">
    <property type="entry name" value="GGDEF"/>
    <property type="match status" value="1"/>
</dbReference>
<keyword evidence="3" id="KW-1133">Transmembrane helix</keyword>
<evidence type="ECO:0000313" key="8">
    <source>
        <dbReference type="EMBL" id="OOG28711.1"/>
    </source>
</evidence>
<dbReference type="FunFam" id="3.30.70.270:FF:000001">
    <property type="entry name" value="Diguanylate cyclase domain protein"/>
    <property type="match status" value="1"/>
</dbReference>
<evidence type="ECO:0000259" key="6">
    <source>
        <dbReference type="PROSITE" id="PS50883"/>
    </source>
</evidence>
<sequence>MQSGAAAYLSGESIWSRAQLSAVRDLDRYARTGDPAYLKHARAWLDVPLGDLDARKAMEAPTLDYKTAREGLLRGQIHPDDVPGMIRLFRHFSEAPYFRDAVQAWRDSDPYILELAALADRLQAEWETGAPSPARLAQSRMYLVEINLALERLSQRFRTEASGAARWMTRMLSVASVLFLLTLAGLTGLLGWRLTRALTSAERKFRTTFEQAAVGMALVAQDGRLLDVNRALCNILCRPKEAVLGQPYPAYIHAEDQEIARAQWEELISDTRENDTVEQRLHRGDGDTVWVKLTISSMREDSRHGPRFIAIIEDVSESRRLSLELDYQANHDALTGLPNRRAFERRLAETLRRARADGSAHALCFIDLDQFKIVNDTSGHVAGDELLRQAADLLRRSIREHDLLARLGGDEFAIILQDCDLGGAARISEKLRKALEGATFAWEDSTFSLGCSIGVVPITAASTDTGSLLRAADIACHLAKEKGRNRVHLLCEDDRQLAERRGEMEWMGRIRAALRDQRMFLDAQRLVCLARPEHLRYEVLVRLTDETGKVVPPGAFLPAAERFGAAHLVDRWVIEHVCARLAAHPEHLAALDACHINLSGRSFDQADFFHFVVDRLEHYGVPGEKICFEITETAAARNLVDVIGFMDRLASRGCTFALDDFGSGLSSFGYLRRLPVDCLKIDGTFVRDIARDATDRAMVRAINEIGQTLGKTIVAEFVESDEALELLKDMGVHFAQGYAVHRPCRFDEILNDGHRRGVTIGSPQGTAAAAARTRLSAAPDVSNPDAIRRARSLSR</sequence>
<feature type="domain" description="PAC" evidence="5">
    <location>
        <begin position="275"/>
        <end position="327"/>
    </location>
</feature>
<evidence type="ECO:0000259" key="7">
    <source>
        <dbReference type="PROSITE" id="PS50887"/>
    </source>
</evidence>
<dbReference type="NCBIfam" id="TIGR00254">
    <property type="entry name" value="GGDEF"/>
    <property type="match status" value="1"/>
</dbReference>
<dbReference type="Gene3D" id="3.20.20.450">
    <property type="entry name" value="EAL domain"/>
    <property type="match status" value="1"/>
</dbReference>
<dbReference type="SMART" id="SM00052">
    <property type="entry name" value="EAL"/>
    <property type="match status" value="1"/>
</dbReference>
<keyword evidence="3" id="KW-0472">Membrane</keyword>
<dbReference type="CDD" id="cd01948">
    <property type="entry name" value="EAL"/>
    <property type="match status" value="1"/>
</dbReference>
<dbReference type="EMBL" id="MVBK01000004">
    <property type="protein sequence ID" value="OOG28711.1"/>
    <property type="molecule type" value="Genomic_DNA"/>
</dbReference>
<evidence type="ECO:0000259" key="4">
    <source>
        <dbReference type="PROSITE" id="PS50112"/>
    </source>
</evidence>
<accession>A0A1V3NUK7</accession>
<dbReference type="Gene3D" id="3.30.450.20">
    <property type="entry name" value="PAS domain"/>
    <property type="match status" value="1"/>
</dbReference>
<dbReference type="GO" id="GO:0003824">
    <property type="term" value="F:catalytic activity"/>
    <property type="evidence" value="ECO:0007669"/>
    <property type="project" value="UniProtKB-ARBA"/>
</dbReference>
<dbReference type="SMART" id="SM00091">
    <property type="entry name" value="PAS"/>
    <property type="match status" value="1"/>
</dbReference>
<feature type="domain" description="GGDEF" evidence="7">
    <location>
        <begin position="359"/>
        <end position="492"/>
    </location>
</feature>
<dbReference type="STRING" id="108003.B1C78_01030"/>
<proteinExistence type="predicted"/>
<dbReference type="NCBIfam" id="TIGR00229">
    <property type="entry name" value="sensory_box"/>
    <property type="match status" value="1"/>
</dbReference>
<dbReference type="InterPro" id="IPR000700">
    <property type="entry name" value="PAS-assoc_C"/>
</dbReference>
<dbReference type="InterPro" id="IPR035919">
    <property type="entry name" value="EAL_sf"/>
</dbReference>
<feature type="transmembrane region" description="Helical" evidence="3">
    <location>
        <begin position="172"/>
        <end position="194"/>
    </location>
</feature>
<dbReference type="PROSITE" id="PS50887">
    <property type="entry name" value="GGDEF"/>
    <property type="match status" value="1"/>
</dbReference>
<evidence type="ECO:0000256" key="3">
    <source>
        <dbReference type="SAM" id="Phobius"/>
    </source>
</evidence>
<evidence type="ECO:0000256" key="2">
    <source>
        <dbReference type="SAM" id="MobiDB-lite"/>
    </source>
</evidence>
<name>A0A1V3NUK7_9GAMM</name>
<evidence type="ECO:0000259" key="5">
    <source>
        <dbReference type="PROSITE" id="PS50113"/>
    </source>
</evidence>
<dbReference type="InterPro" id="IPR043128">
    <property type="entry name" value="Rev_trsase/Diguanyl_cyclase"/>
</dbReference>
<evidence type="ECO:0000313" key="9">
    <source>
        <dbReference type="Proteomes" id="UP000189462"/>
    </source>
</evidence>
<dbReference type="CDD" id="cd01949">
    <property type="entry name" value="GGDEF"/>
    <property type="match status" value="1"/>
</dbReference>
<dbReference type="PROSITE" id="PS50883">
    <property type="entry name" value="EAL"/>
    <property type="match status" value="1"/>
</dbReference>
<dbReference type="Pfam" id="PF13426">
    <property type="entry name" value="PAS_9"/>
    <property type="match status" value="1"/>
</dbReference>
<dbReference type="PANTHER" id="PTHR44757">
    <property type="entry name" value="DIGUANYLATE CYCLASE DGCP"/>
    <property type="match status" value="1"/>
</dbReference>
<dbReference type="SUPFAM" id="SSF55785">
    <property type="entry name" value="PYP-like sensor domain (PAS domain)"/>
    <property type="match status" value="1"/>
</dbReference>
<dbReference type="Pfam" id="PF00563">
    <property type="entry name" value="EAL"/>
    <property type="match status" value="1"/>
</dbReference>
<dbReference type="InterPro" id="IPR035965">
    <property type="entry name" value="PAS-like_dom_sf"/>
</dbReference>
<feature type="domain" description="EAL" evidence="6">
    <location>
        <begin position="503"/>
        <end position="757"/>
    </location>
</feature>
<dbReference type="InterPro" id="IPR001610">
    <property type="entry name" value="PAC"/>
</dbReference>
<organism evidence="8 9">
    <name type="scientific">Thioalkalivibrio denitrificans</name>
    <dbReference type="NCBI Taxonomy" id="108003"/>
    <lineage>
        <taxon>Bacteria</taxon>
        <taxon>Pseudomonadati</taxon>
        <taxon>Pseudomonadota</taxon>
        <taxon>Gammaproteobacteria</taxon>
        <taxon>Chromatiales</taxon>
        <taxon>Ectothiorhodospiraceae</taxon>
        <taxon>Thioalkalivibrio</taxon>
    </lineage>
</organism>